<reference evidence="1" key="1">
    <citation type="journal article" date="2021" name="Nat. Commun.">
        <title>Genetic determinants of endophytism in the Arabidopsis root mycobiome.</title>
        <authorList>
            <person name="Mesny F."/>
            <person name="Miyauchi S."/>
            <person name="Thiergart T."/>
            <person name="Pickel B."/>
            <person name="Atanasova L."/>
            <person name="Karlsson M."/>
            <person name="Huettel B."/>
            <person name="Barry K.W."/>
            <person name="Haridas S."/>
            <person name="Chen C."/>
            <person name="Bauer D."/>
            <person name="Andreopoulos W."/>
            <person name="Pangilinan J."/>
            <person name="LaButti K."/>
            <person name="Riley R."/>
            <person name="Lipzen A."/>
            <person name="Clum A."/>
            <person name="Drula E."/>
            <person name="Henrissat B."/>
            <person name="Kohler A."/>
            <person name="Grigoriev I.V."/>
            <person name="Martin F.M."/>
            <person name="Hacquard S."/>
        </authorList>
    </citation>
    <scope>NUCLEOTIDE SEQUENCE</scope>
    <source>
        <strain evidence="1">MPI-CAGE-AT-0016</strain>
    </source>
</reference>
<sequence length="135" mass="15114">MYGVISAACKVAPSFFALAYSSAGEPLRRLVFLAHNADRRRWDGDVRPLAVADEAPRWRKARQLESGINRGPRRMAPKLASGLSCLRPTCFFIPTTRVTNLLFTWSTTASDVSEQLGARRGEARTAWIPRHSRRS</sequence>
<comment type="caution">
    <text evidence="1">The sequence shown here is derived from an EMBL/GenBank/DDBJ whole genome shotgun (WGS) entry which is preliminary data.</text>
</comment>
<dbReference type="Proteomes" id="UP000813385">
    <property type="component" value="Unassembled WGS sequence"/>
</dbReference>
<organism evidence="1 2">
    <name type="scientific">Plectosphaerella cucumerina</name>
    <dbReference type="NCBI Taxonomy" id="40658"/>
    <lineage>
        <taxon>Eukaryota</taxon>
        <taxon>Fungi</taxon>
        <taxon>Dikarya</taxon>
        <taxon>Ascomycota</taxon>
        <taxon>Pezizomycotina</taxon>
        <taxon>Sordariomycetes</taxon>
        <taxon>Hypocreomycetidae</taxon>
        <taxon>Glomerellales</taxon>
        <taxon>Plectosphaerellaceae</taxon>
        <taxon>Plectosphaerella</taxon>
    </lineage>
</organism>
<evidence type="ECO:0000313" key="1">
    <source>
        <dbReference type="EMBL" id="KAH7375334.1"/>
    </source>
</evidence>
<dbReference type="EMBL" id="JAGPXD010000001">
    <property type="protein sequence ID" value="KAH7375334.1"/>
    <property type="molecule type" value="Genomic_DNA"/>
</dbReference>
<protein>
    <submittedName>
        <fullName evidence="1">Uncharacterized protein</fullName>
    </submittedName>
</protein>
<accession>A0A8K0X8G2</accession>
<keyword evidence="2" id="KW-1185">Reference proteome</keyword>
<gene>
    <name evidence="1" type="ORF">B0T11DRAFT_293039</name>
</gene>
<proteinExistence type="predicted"/>
<evidence type="ECO:0000313" key="2">
    <source>
        <dbReference type="Proteomes" id="UP000813385"/>
    </source>
</evidence>
<dbReference type="AlphaFoldDB" id="A0A8K0X8G2"/>
<name>A0A8K0X8G2_9PEZI</name>